<name>A0A9W6V7Y7_9PSEU</name>
<proteinExistence type="predicted"/>
<dbReference type="Proteomes" id="UP001165042">
    <property type="component" value="Unassembled WGS sequence"/>
</dbReference>
<organism evidence="1 2">
    <name type="scientific">Actinokineospora globicatena</name>
    <dbReference type="NCBI Taxonomy" id="103729"/>
    <lineage>
        <taxon>Bacteria</taxon>
        <taxon>Bacillati</taxon>
        <taxon>Actinomycetota</taxon>
        <taxon>Actinomycetes</taxon>
        <taxon>Pseudonocardiales</taxon>
        <taxon>Pseudonocardiaceae</taxon>
        <taxon>Actinokineospora</taxon>
    </lineage>
</organism>
<keyword evidence="2" id="KW-1185">Reference proteome</keyword>
<sequence length="274" mass="30318">MAKPLTEAPSRNRLGYYNTPHGRFLSVTTILEHGVPKPALPHWAAREVAQCAVDNLPRLARVRGRSAREEAFTWLRNAAETKKKDAAALGGAVHNAIEAIVLGEPAQEPTEEEAPFVDAFHRFVAEHRPVWEATELVVAHPEDGWAGTADWWAVLPRIGRVVVLGDNKTGKGVYDDAGLQMSAYRRATVGWLRDGTEVEPPRADQAVVLHLRPDKYPDTGYRLYPMDTGDDVYAAFRHAQGVAHYKKTVAKSVVGDPIELVDDEEFVHYDGEVA</sequence>
<evidence type="ECO:0000313" key="2">
    <source>
        <dbReference type="Proteomes" id="UP001165042"/>
    </source>
</evidence>
<gene>
    <name evidence="1" type="ORF">Aglo03_26330</name>
</gene>
<reference evidence="1" key="1">
    <citation type="submission" date="2023-02" db="EMBL/GenBank/DDBJ databases">
        <title>Actinokineospora globicatena NBRC 15670.</title>
        <authorList>
            <person name="Ichikawa N."/>
            <person name="Sato H."/>
            <person name="Tonouchi N."/>
        </authorList>
    </citation>
    <scope>NUCLEOTIDE SEQUENCE</scope>
    <source>
        <strain evidence="1">NBRC 15670</strain>
    </source>
</reference>
<dbReference type="EMBL" id="BSSD01000003">
    <property type="protein sequence ID" value="GLW91817.1"/>
    <property type="molecule type" value="Genomic_DNA"/>
</dbReference>
<comment type="caution">
    <text evidence="1">The sequence shown here is derived from an EMBL/GenBank/DDBJ whole genome shotgun (WGS) entry which is preliminary data.</text>
</comment>
<dbReference type="RefSeq" id="WP_285610594.1">
    <property type="nucleotide sequence ID" value="NZ_BSSD01000003.1"/>
</dbReference>
<dbReference type="AlphaFoldDB" id="A0A9W6V7Y7"/>
<evidence type="ECO:0000313" key="1">
    <source>
        <dbReference type="EMBL" id="GLW91817.1"/>
    </source>
</evidence>
<accession>A0A9W6V7Y7</accession>
<protein>
    <submittedName>
        <fullName evidence="1">Uncharacterized protein</fullName>
    </submittedName>
</protein>